<gene>
    <name evidence="1" type="ORF">CH379_008875</name>
</gene>
<accession>A0AAE4QMK7</accession>
<dbReference type="Proteomes" id="UP000232122">
    <property type="component" value="Unassembled WGS sequence"/>
</dbReference>
<organism evidence="1 2">
    <name type="scientific">Leptospira ellisii</name>
    <dbReference type="NCBI Taxonomy" id="2023197"/>
    <lineage>
        <taxon>Bacteria</taxon>
        <taxon>Pseudomonadati</taxon>
        <taxon>Spirochaetota</taxon>
        <taxon>Spirochaetia</taxon>
        <taxon>Leptospirales</taxon>
        <taxon>Leptospiraceae</taxon>
        <taxon>Leptospira</taxon>
    </lineage>
</organism>
<keyword evidence="2" id="KW-1185">Reference proteome</keyword>
<dbReference type="AlphaFoldDB" id="A0AAE4QMK7"/>
<name>A0AAE4QMK7_9LEPT</name>
<dbReference type="EMBL" id="NPEF02000009">
    <property type="protein sequence ID" value="MDV6235738.1"/>
    <property type="molecule type" value="Genomic_DNA"/>
</dbReference>
<protein>
    <submittedName>
        <fullName evidence="1">Uncharacterized protein</fullName>
    </submittedName>
</protein>
<sequence length="245" mass="28591">MSRFLKNGFLVVTIQILSTFCLTALPKEMPDDFYLEFHRDGGMRPDHTEIYFNKGVSHIKERKNGKEEVLYFRIDPALLRNLYDSVSENRFDRIGTRTETIYDRGGESVQVGAMGKTYSKSDSGMTLIQPFWRSNWRNVLEAVRNAKRSAVEGVSKIPFVLVWKDFKEPLSLQIDSEKRSVFYRYHVQSSLFQNVQFFFLPGKYKLEFEFHEDKTKFHKHSVEFDVTPDSDPLSLICSPEGCVRN</sequence>
<evidence type="ECO:0000313" key="1">
    <source>
        <dbReference type="EMBL" id="MDV6235738.1"/>
    </source>
</evidence>
<dbReference type="RefSeq" id="WP_243399385.1">
    <property type="nucleotide sequence ID" value="NZ_NPEF02000009.1"/>
</dbReference>
<evidence type="ECO:0000313" key="2">
    <source>
        <dbReference type="Proteomes" id="UP000232122"/>
    </source>
</evidence>
<reference evidence="1 2" key="1">
    <citation type="journal article" date="2018" name="Microb. Genom.">
        <title>Deciphering the unexplored Leptospira diversity from soils uncovers genomic evolution to virulence.</title>
        <authorList>
            <person name="Thibeaux R."/>
            <person name="Iraola G."/>
            <person name="Ferres I."/>
            <person name="Bierque E."/>
            <person name="Girault D."/>
            <person name="Soupe-Gilbert M.E."/>
            <person name="Picardeau M."/>
            <person name="Goarant C."/>
        </authorList>
    </citation>
    <scope>NUCLEOTIDE SEQUENCE [LARGE SCALE GENOMIC DNA]</scope>
    <source>
        <strain evidence="1 2">ATI7-C-A5</strain>
    </source>
</reference>
<proteinExistence type="predicted"/>
<comment type="caution">
    <text evidence="1">The sequence shown here is derived from an EMBL/GenBank/DDBJ whole genome shotgun (WGS) entry which is preliminary data.</text>
</comment>